<evidence type="ECO:0000313" key="2">
    <source>
        <dbReference type="Proteomes" id="UP001209878"/>
    </source>
</evidence>
<sequence>MKMYLNEQKVVKRTTLNETEGENITPRYASGDKYYYSHGIAIDVLSRLLYYTGRLYDQYAAGERFFTGFIAAMTLDGQHHFLLVTMPNDVPRDVVVDATKGLMYWRLGTNIETAAMDGTQRRVLVTEVGDSYGLSIDLKGLCYTESCQRLYWCNTKTIESASLDGSDRRVLLNTTDEPFFTTVLGEDLYFTDRRHVWKINLSASAPTIQQVGPAFVSLINGLAGFSSQEEIRGNYYNRYGIAFDFVSRLWYNGEYVDQSYCIMASTLDNRHRFVVILTGTT</sequence>
<comment type="caution">
    <text evidence="1">The sequence shown here is derived from an EMBL/GenBank/DDBJ whole genome shotgun (WGS) entry which is preliminary data.</text>
</comment>
<dbReference type="EMBL" id="JAODUO010000066">
    <property type="protein sequence ID" value="KAK2190851.1"/>
    <property type="molecule type" value="Genomic_DNA"/>
</dbReference>
<dbReference type="InterPro" id="IPR011042">
    <property type="entry name" value="6-blade_b-propeller_TolB-like"/>
</dbReference>
<dbReference type="PANTHER" id="PTHR46513">
    <property type="entry name" value="VITELLOGENIN RECEPTOR-LIKE PROTEIN-RELATED-RELATED"/>
    <property type="match status" value="1"/>
</dbReference>
<gene>
    <name evidence="1" type="ORF">NP493_66g04015</name>
</gene>
<protein>
    <submittedName>
        <fullName evidence="1">Uncharacterized protein</fullName>
    </submittedName>
</protein>
<keyword evidence="2" id="KW-1185">Reference proteome</keyword>
<evidence type="ECO:0000313" key="1">
    <source>
        <dbReference type="EMBL" id="KAK2190851.1"/>
    </source>
</evidence>
<proteinExistence type="predicted"/>
<accession>A0AAD9PAA7</accession>
<dbReference type="Proteomes" id="UP001209878">
    <property type="component" value="Unassembled WGS sequence"/>
</dbReference>
<reference evidence="1" key="1">
    <citation type="journal article" date="2023" name="Mol. Biol. Evol.">
        <title>Third-Generation Sequencing Reveals the Adaptive Role of the Epigenome in Three Deep-Sea Polychaetes.</title>
        <authorList>
            <person name="Perez M."/>
            <person name="Aroh O."/>
            <person name="Sun Y."/>
            <person name="Lan Y."/>
            <person name="Juniper S.K."/>
            <person name="Young C.R."/>
            <person name="Angers B."/>
            <person name="Qian P.Y."/>
        </authorList>
    </citation>
    <scope>NUCLEOTIDE SEQUENCE</scope>
    <source>
        <strain evidence="1">R07B-5</strain>
    </source>
</reference>
<dbReference type="InterPro" id="IPR050778">
    <property type="entry name" value="Cueball_EGF_LRP_Nidogen"/>
</dbReference>
<dbReference type="Gene3D" id="2.120.10.30">
    <property type="entry name" value="TolB, C-terminal domain"/>
    <property type="match status" value="1"/>
</dbReference>
<dbReference type="AlphaFoldDB" id="A0AAD9PAA7"/>
<name>A0AAD9PAA7_RIDPI</name>
<dbReference type="SUPFAM" id="SSF63825">
    <property type="entry name" value="YWTD domain"/>
    <property type="match status" value="1"/>
</dbReference>
<organism evidence="1 2">
    <name type="scientific">Ridgeia piscesae</name>
    <name type="common">Tubeworm</name>
    <dbReference type="NCBI Taxonomy" id="27915"/>
    <lineage>
        <taxon>Eukaryota</taxon>
        <taxon>Metazoa</taxon>
        <taxon>Spiralia</taxon>
        <taxon>Lophotrochozoa</taxon>
        <taxon>Annelida</taxon>
        <taxon>Polychaeta</taxon>
        <taxon>Sedentaria</taxon>
        <taxon>Canalipalpata</taxon>
        <taxon>Sabellida</taxon>
        <taxon>Siboglinidae</taxon>
        <taxon>Ridgeia</taxon>
    </lineage>
</organism>